<evidence type="ECO:0000256" key="1">
    <source>
        <dbReference type="ARBA" id="ARBA00006547"/>
    </source>
</evidence>
<dbReference type="Gene3D" id="3.30.2140.20">
    <property type="match status" value="1"/>
</dbReference>
<dbReference type="SUPFAM" id="SSF54001">
    <property type="entry name" value="Cysteine proteinases"/>
    <property type="match status" value="1"/>
</dbReference>
<dbReference type="InterPro" id="IPR001447">
    <property type="entry name" value="Arylamine_N-AcTrfase"/>
</dbReference>
<name>A0A940SI16_9BACI</name>
<dbReference type="InterPro" id="IPR053710">
    <property type="entry name" value="Arylamine_NAT_domain_sf"/>
</dbReference>
<keyword evidence="4" id="KW-1185">Reference proteome</keyword>
<sequence>MDVLHYLKHIELNVGEIGPSVELLKEIHKKHLLKVPFENLDIITGRKLSMNPEDIYKKIILEKRGGICYETNTLMYSILQMIGFNVKRVSACFWNAEQSKWNPDFSHLALIISIDENDYLFDVGIGGGFIEPLLLKDGFAYSDVNGSYQVVNSEENEFLLRHLVESEWTDFLKINTYERDQNEFSEQCAYFQTSKETIFTQKRIVSKTTLNGKVTLTDKSLKLTENSNVSITEIIDEEEWTEVLQKTFGISIDNMAIFK</sequence>
<comment type="caution">
    <text evidence="3">The sequence shown here is derived from an EMBL/GenBank/DDBJ whole genome shotgun (WGS) entry which is preliminary data.</text>
</comment>
<evidence type="ECO:0000256" key="2">
    <source>
        <dbReference type="RuleBase" id="RU003452"/>
    </source>
</evidence>
<evidence type="ECO:0000313" key="4">
    <source>
        <dbReference type="Proteomes" id="UP000682134"/>
    </source>
</evidence>
<dbReference type="PANTHER" id="PTHR11786">
    <property type="entry name" value="N-HYDROXYARYLAMINE O-ACETYLTRANSFERASE"/>
    <property type="match status" value="1"/>
</dbReference>
<dbReference type="Proteomes" id="UP000682134">
    <property type="component" value="Unassembled WGS sequence"/>
</dbReference>
<proteinExistence type="inferred from homology"/>
<dbReference type="InterPro" id="IPR038765">
    <property type="entry name" value="Papain-like_cys_pep_sf"/>
</dbReference>
<dbReference type="GO" id="GO:0016407">
    <property type="term" value="F:acetyltransferase activity"/>
    <property type="evidence" value="ECO:0007669"/>
    <property type="project" value="InterPro"/>
</dbReference>
<accession>A0A940SI16</accession>
<comment type="similarity">
    <text evidence="1 2">Belongs to the arylamine N-acetyltransferase family.</text>
</comment>
<gene>
    <name evidence="3" type="ORF">J5Y03_04880</name>
</gene>
<dbReference type="RefSeq" id="WP_209403087.1">
    <property type="nucleotide sequence ID" value="NZ_JAGIYQ010000002.1"/>
</dbReference>
<dbReference type="EMBL" id="JAGIYQ010000002">
    <property type="protein sequence ID" value="MBP0724520.1"/>
    <property type="molecule type" value="Genomic_DNA"/>
</dbReference>
<dbReference type="Pfam" id="PF00797">
    <property type="entry name" value="Acetyltransf_2"/>
    <property type="match status" value="1"/>
</dbReference>
<reference evidence="3" key="1">
    <citation type="submission" date="2021-04" db="EMBL/GenBank/DDBJ databases">
        <title>Genome seq and assembly of Bacillus sp.</title>
        <authorList>
            <person name="Chhetri G."/>
        </authorList>
    </citation>
    <scope>NUCLEOTIDE SEQUENCE</scope>
    <source>
        <strain evidence="3">RG28</strain>
    </source>
</reference>
<evidence type="ECO:0000313" key="3">
    <source>
        <dbReference type="EMBL" id="MBP0724520.1"/>
    </source>
</evidence>
<dbReference type="PANTHER" id="PTHR11786:SF0">
    <property type="entry name" value="ARYLAMINE N-ACETYLTRANSFERASE 4-RELATED"/>
    <property type="match status" value="1"/>
</dbReference>
<dbReference type="AlphaFoldDB" id="A0A940SI16"/>
<organism evidence="3 4">
    <name type="scientific">Gottfriedia endophytica</name>
    <dbReference type="NCBI Taxonomy" id="2820819"/>
    <lineage>
        <taxon>Bacteria</taxon>
        <taxon>Bacillati</taxon>
        <taxon>Bacillota</taxon>
        <taxon>Bacilli</taxon>
        <taxon>Bacillales</taxon>
        <taxon>Bacillaceae</taxon>
        <taxon>Gottfriedia</taxon>
    </lineage>
</organism>
<dbReference type="PRINTS" id="PR01543">
    <property type="entry name" value="ANATRNSFRASE"/>
</dbReference>
<protein>
    <submittedName>
        <fullName evidence="3">Arylamine N-acetyltransferase</fullName>
    </submittedName>
</protein>